<reference evidence="1 2" key="1">
    <citation type="submission" date="2020-07" db="EMBL/GenBank/DDBJ databases">
        <title>Sequencing the genomes of 1000 actinobacteria strains.</title>
        <authorList>
            <person name="Klenk H.-P."/>
        </authorList>
    </citation>
    <scope>NUCLEOTIDE SEQUENCE [LARGE SCALE GENOMIC DNA]</scope>
    <source>
        <strain evidence="1 2">DSM 43461</strain>
    </source>
</reference>
<protein>
    <submittedName>
        <fullName evidence="1">Kynurenine formamidase</fullName>
    </submittedName>
</protein>
<keyword evidence="2" id="KW-1185">Reference proteome</keyword>
<dbReference type="Pfam" id="PF04199">
    <property type="entry name" value="Cyclase"/>
    <property type="match status" value="1"/>
</dbReference>
<proteinExistence type="predicted"/>
<dbReference type="Proteomes" id="UP000591272">
    <property type="component" value="Unassembled WGS sequence"/>
</dbReference>
<dbReference type="EMBL" id="JACCBT010000001">
    <property type="protein sequence ID" value="NYE15578.1"/>
    <property type="molecule type" value="Genomic_DNA"/>
</dbReference>
<dbReference type="GO" id="GO:0019441">
    <property type="term" value="P:L-tryptophan catabolic process to kynurenine"/>
    <property type="evidence" value="ECO:0007669"/>
    <property type="project" value="InterPro"/>
</dbReference>
<sequence>MTSEDFRRVGAEVSNWGRWGAEDERGTTNLITPREIVRAARSVRKGAVFDLGIPLGADGPQAFPGRINPLHMMTETGARQEYPGGAKWSDDYVVMPLQAGTQWDAFAHVWYDGLLYNGFGEDAVGPHGAARCSIDALGNGIAGRGVLLDVARHAEVDWLEGGHVIGPETLDAVAERQGTEIRAGDILLIRTGWWRKFVVERDATAWMSTEPGLGLDCVRWIRAHDLAALGMDNWGIEVAPGEDLAVTSPVHCVLLRDVGIPLGEIFDLEALAGDCADDGVYEFLFAAPPLKVTGAVGSPINPLALK</sequence>
<dbReference type="RefSeq" id="WP_179836250.1">
    <property type="nucleotide sequence ID" value="NZ_BMRD01000004.1"/>
</dbReference>
<evidence type="ECO:0000313" key="2">
    <source>
        <dbReference type="Proteomes" id="UP000591272"/>
    </source>
</evidence>
<dbReference type="SUPFAM" id="SSF102198">
    <property type="entry name" value="Putative cyclase"/>
    <property type="match status" value="1"/>
</dbReference>
<organism evidence="1 2">
    <name type="scientific">Actinomadura citrea</name>
    <dbReference type="NCBI Taxonomy" id="46158"/>
    <lineage>
        <taxon>Bacteria</taxon>
        <taxon>Bacillati</taxon>
        <taxon>Actinomycetota</taxon>
        <taxon>Actinomycetes</taxon>
        <taxon>Streptosporangiales</taxon>
        <taxon>Thermomonosporaceae</taxon>
        <taxon>Actinomadura</taxon>
    </lineage>
</organism>
<dbReference type="GO" id="GO:0004061">
    <property type="term" value="F:arylformamidase activity"/>
    <property type="evidence" value="ECO:0007669"/>
    <property type="project" value="InterPro"/>
</dbReference>
<dbReference type="InterPro" id="IPR037175">
    <property type="entry name" value="KFase_sf"/>
</dbReference>
<name>A0A7Y9KH19_9ACTN</name>
<dbReference type="PANTHER" id="PTHR34861">
    <property type="match status" value="1"/>
</dbReference>
<accession>A0A7Y9KH19</accession>
<dbReference type="InterPro" id="IPR007325">
    <property type="entry name" value="KFase/CYL"/>
</dbReference>
<gene>
    <name evidence="1" type="ORF">BJ999_005874</name>
</gene>
<comment type="caution">
    <text evidence="1">The sequence shown here is derived from an EMBL/GenBank/DDBJ whole genome shotgun (WGS) entry which is preliminary data.</text>
</comment>
<dbReference type="AlphaFoldDB" id="A0A7Y9KH19"/>
<evidence type="ECO:0000313" key="1">
    <source>
        <dbReference type="EMBL" id="NYE15578.1"/>
    </source>
</evidence>
<dbReference type="Gene3D" id="3.50.30.50">
    <property type="entry name" value="Putative cyclase"/>
    <property type="match status" value="1"/>
</dbReference>
<dbReference type="PANTHER" id="PTHR34861:SF10">
    <property type="entry name" value="CYCLASE"/>
    <property type="match status" value="1"/>
</dbReference>